<feature type="region of interest" description="Disordered" evidence="1">
    <location>
        <begin position="188"/>
        <end position="215"/>
    </location>
</feature>
<reference evidence="3 4" key="1">
    <citation type="submission" date="2022-10" db="EMBL/GenBank/DDBJ databases">
        <title>The complete genomes of actinobacterial strains from the NBC collection.</title>
        <authorList>
            <person name="Joergensen T.S."/>
            <person name="Alvarez Arevalo M."/>
            <person name="Sterndorff E.B."/>
            <person name="Faurdal D."/>
            <person name="Vuksanovic O."/>
            <person name="Mourched A.-S."/>
            <person name="Charusanti P."/>
            <person name="Shaw S."/>
            <person name="Blin K."/>
            <person name="Weber T."/>
        </authorList>
    </citation>
    <scope>NUCLEOTIDE SEQUENCE [LARGE SCALE GENOMIC DNA]</scope>
    <source>
        <strain evidence="3 4">NBC_01247</strain>
    </source>
</reference>
<dbReference type="NCBIfam" id="NF038083">
    <property type="entry name" value="CU044_5270_fam"/>
    <property type="match status" value="1"/>
</dbReference>
<keyword evidence="4" id="KW-1185">Reference proteome</keyword>
<feature type="compositionally biased region" description="Basic and acidic residues" evidence="1">
    <location>
        <begin position="1"/>
        <end position="12"/>
    </location>
</feature>
<evidence type="ECO:0000256" key="1">
    <source>
        <dbReference type="SAM" id="MobiDB-lite"/>
    </source>
</evidence>
<dbReference type="EMBL" id="CP108482">
    <property type="protein sequence ID" value="WUS58573.1"/>
    <property type="molecule type" value="Genomic_DNA"/>
</dbReference>
<feature type="transmembrane region" description="Helical" evidence="2">
    <location>
        <begin position="57"/>
        <end position="76"/>
    </location>
</feature>
<evidence type="ECO:0000313" key="4">
    <source>
        <dbReference type="Proteomes" id="UP001432014"/>
    </source>
</evidence>
<dbReference type="RefSeq" id="WP_329495211.1">
    <property type="nucleotide sequence ID" value="NZ_CP108460.1"/>
</dbReference>
<evidence type="ECO:0000256" key="2">
    <source>
        <dbReference type="SAM" id="Phobius"/>
    </source>
</evidence>
<name>A0ABZ1WCM9_9ACTN</name>
<keyword evidence="2" id="KW-1133">Transmembrane helix</keyword>
<protein>
    <submittedName>
        <fullName evidence="3">CU044_5270 family protein</fullName>
    </submittedName>
</protein>
<dbReference type="Proteomes" id="UP001432014">
    <property type="component" value="Chromosome"/>
</dbReference>
<keyword evidence="2" id="KW-0472">Membrane</keyword>
<gene>
    <name evidence="3" type="ORF">OG469_25485</name>
</gene>
<proteinExistence type="predicted"/>
<feature type="compositionally biased region" description="Basic and acidic residues" evidence="1">
    <location>
        <begin position="188"/>
        <end position="202"/>
    </location>
</feature>
<keyword evidence="2" id="KW-0812">Transmembrane</keyword>
<evidence type="ECO:0000313" key="3">
    <source>
        <dbReference type="EMBL" id="WUS58573.1"/>
    </source>
</evidence>
<organism evidence="3 4">
    <name type="scientific">Kitasatospora herbaricolor</name>
    <dbReference type="NCBI Taxonomy" id="68217"/>
    <lineage>
        <taxon>Bacteria</taxon>
        <taxon>Bacillati</taxon>
        <taxon>Actinomycetota</taxon>
        <taxon>Actinomycetes</taxon>
        <taxon>Kitasatosporales</taxon>
        <taxon>Streptomycetaceae</taxon>
        <taxon>Kitasatospora</taxon>
    </lineage>
</organism>
<sequence>MNAKRDTDERAELSSLLPAPARPELTADRHQLLRGHLMNEITEAARPARAARGYRKLGWIAMPAMVGGLALALVLGTGGNGAAPGSAQAGATQSVAPQPDGAGQSGGAKAPVLNAVPASAVELLGQAAQAAVKKPADQVKDGQFVYVKTLVSGVEYSGPDGSVATVRPLHPREIWLSVDGGKPGLLVEEGHPASGKDGKPVRPDGGTELPPVAHPSLDAPTYRFLEQLPTDADALLQQIRAANGPGKSPEHADSLAFKMIGELLMEQITPPAVRAALYQAAAKIPGVTLTPDAADAVGRHGVALGFAVGDSRIEWIVDPGGYELLGVRQVLLKDGPLGKKGDLVAPSSVAVRAVVDKAGDVPGKPGAEARS</sequence>
<accession>A0ABZ1WCM9</accession>
<feature type="region of interest" description="Disordered" evidence="1">
    <location>
        <begin position="82"/>
        <end position="109"/>
    </location>
</feature>
<dbReference type="InterPro" id="IPR047789">
    <property type="entry name" value="CU044_5270-like"/>
</dbReference>
<feature type="region of interest" description="Disordered" evidence="1">
    <location>
        <begin position="1"/>
        <end position="24"/>
    </location>
</feature>